<dbReference type="Proteomes" id="UP000078356">
    <property type="component" value="Unassembled WGS sequence"/>
</dbReference>
<dbReference type="AlphaFoldDB" id="A0A178LMK4"/>
<accession>A0A1G5PGU0</accession>
<accession>A0A178LMK4</accession>
<dbReference type="GO" id="GO:0019867">
    <property type="term" value="C:outer membrane"/>
    <property type="evidence" value="ECO:0007669"/>
    <property type="project" value="InterPro"/>
</dbReference>
<keyword evidence="1" id="KW-0472">Membrane</keyword>
<organism evidence="2 4">
    <name type="scientific">Pseudomonas oryzihabitans</name>
    <dbReference type="NCBI Taxonomy" id="47885"/>
    <lineage>
        <taxon>Bacteria</taxon>
        <taxon>Pseudomonadati</taxon>
        <taxon>Pseudomonadota</taxon>
        <taxon>Gammaproteobacteria</taxon>
        <taxon>Pseudomonadales</taxon>
        <taxon>Pseudomonadaceae</taxon>
        <taxon>Pseudomonas</taxon>
    </lineage>
</organism>
<dbReference type="NCBIfam" id="TIGR02762">
    <property type="entry name" value="TraL_TIGR"/>
    <property type="match status" value="1"/>
</dbReference>
<protein>
    <submittedName>
        <fullName evidence="2 3">Pilus assembly protein</fullName>
    </submittedName>
</protein>
<gene>
    <name evidence="2" type="ORF">A4V15_11890</name>
    <name evidence="3" type="ORF">SAMN05216279_13044</name>
</gene>
<dbReference type="OrthoDB" id="9813422at2"/>
<dbReference type="InterPro" id="IPR009838">
    <property type="entry name" value="T4SS_TraL"/>
</dbReference>
<name>A0A178LMK4_9PSED</name>
<evidence type="ECO:0000313" key="5">
    <source>
        <dbReference type="Proteomes" id="UP000183046"/>
    </source>
</evidence>
<sequence length="93" mass="10776">MQPIDIPQYVDDPPHLLFWQADEVAPIGIGLVFGMFTGYAAVCTIAGFLLTRWYRKYRDDHPDGFMVHMIYWFTGYSGAKARTIPNPFIREFN</sequence>
<dbReference type="RefSeq" id="WP_064306966.1">
    <property type="nucleotide sequence ID" value="NZ_FMWB01000030.1"/>
</dbReference>
<keyword evidence="1" id="KW-1133">Transmembrane helix</keyword>
<evidence type="ECO:0000313" key="3">
    <source>
        <dbReference type="EMBL" id="SCZ48717.1"/>
    </source>
</evidence>
<dbReference type="Pfam" id="PF07178">
    <property type="entry name" value="TraL"/>
    <property type="match status" value="1"/>
</dbReference>
<dbReference type="EMBL" id="FMWB01000030">
    <property type="protein sequence ID" value="SCZ48717.1"/>
    <property type="molecule type" value="Genomic_DNA"/>
</dbReference>
<comment type="caution">
    <text evidence="2">The sequence shown here is derived from an EMBL/GenBank/DDBJ whole genome shotgun (WGS) entry which is preliminary data.</text>
</comment>
<evidence type="ECO:0000256" key="1">
    <source>
        <dbReference type="SAM" id="Phobius"/>
    </source>
</evidence>
<proteinExistence type="predicted"/>
<reference evidence="3" key="2">
    <citation type="submission" date="2016-10" db="EMBL/GenBank/DDBJ databases">
        <authorList>
            <person name="Varghese N."/>
            <person name="Submissions S."/>
        </authorList>
    </citation>
    <scope>NUCLEOTIDE SEQUENCE</scope>
    <source>
        <strain evidence="3">DSM 15758</strain>
    </source>
</reference>
<dbReference type="EMBL" id="LWCR01000003">
    <property type="protein sequence ID" value="OAN31756.1"/>
    <property type="molecule type" value="Genomic_DNA"/>
</dbReference>
<reference evidence="5" key="3">
    <citation type="submission" date="2016-10" db="EMBL/GenBank/DDBJ databases">
        <authorList>
            <person name="de Groot N.N."/>
        </authorList>
    </citation>
    <scope>NUCLEOTIDE SEQUENCE [LARGE SCALE GENOMIC DNA]</scope>
    <source>
        <strain evidence="5">DSM 15758</strain>
    </source>
</reference>
<evidence type="ECO:0000313" key="4">
    <source>
        <dbReference type="Proteomes" id="UP000078356"/>
    </source>
</evidence>
<evidence type="ECO:0000313" key="2">
    <source>
        <dbReference type="EMBL" id="OAN31756.1"/>
    </source>
</evidence>
<reference evidence="2 4" key="1">
    <citation type="submission" date="2016-04" db="EMBL/GenBank/DDBJ databases">
        <title>Draft Genome Sequences of Staphylococcus capitis Strain H36, S. capitis Strain H65, S. cohnii Strain H62, S. hominis Strain H69, Mycobacterium iranicum Strain H39, Plantibacter sp. Strain H53, Pseudomonas oryzihabitans Strain H72, and Microbacterium sp. Strain H83, isolated from residential settings.</title>
        <authorList>
            <person name="Lymperopoulou D."/>
            <person name="Adams R.I."/>
            <person name="Lindow S."/>
            <person name="Coil D.A."/>
            <person name="Jospin G."/>
            <person name="Eisen J.A."/>
        </authorList>
    </citation>
    <scope>NUCLEOTIDE SEQUENCE [LARGE SCALE GENOMIC DNA]</scope>
    <source>
        <strain evidence="2 4">H72</strain>
    </source>
</reference>
<dbReference type="Proteomes" id="UP000183046">
    <property type="component" value="Unassembled WGS sequence"/>
</dbReference>
<keyword evidence="1" id="KW-0812">Transmembrane</keyword>
<feature type="transmembrane region" description="Helical" evidence="1">
    <location>
        <begin position="24"/>
        <end position="50"/>
    </location>
</feature>